<dbReference type="EMBL" id="CP146609">
    <property type="protein sequence ID" value="WWX21565.1"/>
    <property type="molecule type" value="Genomic_DNA"/>
</dbReference>
<sequence>MPEEVIVKYTMRAPLIALCVFVCLISGAMIAFGWGTLDHQVPRQNPEAFIGLGVLGLVWAVWTVRSLASGKPYLETSEEGIFVGTGLHCYIPWENVGDISARQNEVRTRFGTTTVKVCSIDLKDPDNVYFDKFSHRMLRKYFGRGLPINLASDARTSWPSERLAAALRERWQREVDRTRESRA</sequence>
<evidence type="ECO:0008006" key="4">
    <source>
        <dbReference type="Google" id="ProtNLM"/>
    </source>
</evidence>
<proteinExistence type="predicted"/>
<feature type="transmembrane region" description="Helical" evidence="1">
    <location>
        <begin position="49"/>
        <end position="68"/>
    </location>
</feature>
<keyword evidence="1" id="KW-0812">Transmembrane</keyword>
<gene>
    <name evidence="2" type="ORF">V8V93_14070</name>
</gene>
<feature type="transmembrane region" description="Helical" evidence="1">
    <location>
        <begin position="15"/>
        <end position="37"/>
    </location>
</feature>
<evidence type="ECO:0000313" key="3">
    <source>
        <dbReference type="Proteomes" id="UP001385389"/>
    </source>
</evidence>
<organism evidence="2 3">
    <name type="scientific">Pseudodesulfovibrio methanolicus</name>
    <dbReference type="NCBI Taxonomy" id="3126690"/>
    <lineage>
        <taxon>Bacteria</taxon>
        <taxon>Pseudomonadati</taxon>
        <taxon>Thermodesulfobacteriota</taxon>
        <taxon>Desulfovibrionia</taxon>
        <taxon>Desulfovibrionales</taxon>
        <taxon>Desulfovibrionaceae</taxon>
    </lineage>
</organism>
<keyword evidence="3" id="KW-1185">Reference proteome</keyword>
<keyword evidence="1" id="KW-0472">Membrane</keyword>
<accession>A0ABZ2IS79</accession>
<evidence type="ECO:0000313" key="2">
    <source>
        <dbReference type="EMBL" id="WWX21565.1"/>
    </source>
</evidence>
<evidence type="ECO:0000256" key="1">
    <source>
        <dbReference type="SAM" id="Phobius"/>
    </source>
</evidence>
<name>A0ABZ2IS79_9BACT</name>
<dbReference type="Proteomes" id="UP001385389">
    <property type="component" value="Chromosome"/>
</dbReference>
<reference evidence="2 3" key="1">
    <citation type="submission" date="2024-03" db="EMBL/GenBank/DDBJ databases">
        <title>Phenotype and Genome Characterization of a Sulfate-Reducing Bacterium Pseudodesulfovibrio sp. strain 5S69, isolated from Petroleum Reservoir in Tatarstan (Russia).</title>
        <authorList>
            <person name="Bidzhieva S.K."/>
            <person name="Kadnikov V."/>
            <person name="Tourova T.P."/>
            <person name="Samigullina S.R."/>
            <person name="Sokolova D.S."/>
            <person name="Poltaraus A.B."/>
            <person name="Avtukh A.N."/>
            <person name="Tereshina V.M."/>
            <person name="Mardanov A.V."/>
            <person name="Nazina T.N."/>
        </authorList>
    </citation>
    <scope>NUCLEOTIDE SEQUENCE [LARGE SCALE GENOMIC DNA]</scope>
    <source>
        <strain evidence="2 3">5S69</strain>
    </source>
</reference>
<protein>
    <recommendedName>
        <fullName evidence="4">PH domain-containing protein</fullName>
    </recommendedName>
</protein>
<keyword evidence="1" id="KW-1133">Transmembrane helix</keyword>
<dbReference type="RefSeq" id="WP_338667224.1">
    <property type="nucleotide sequence ID" value="NZ_CP146609.1"/>
</dbReference>